<evidence type="ECO:0000313" key="2">
    <source>
        <dbReference type="EMBL" id="AGA19091.1"/>
    </source>
</evidence>
<keyword evidence="1" id="KW-0812">Transmembrane</keyword>
<organismHost>
    <name type="scientific">Erythrocebus patas</name>
    <name type="common">Red guenon</name>
    <name type="synonym">Cercopithecus patas</name>
    <dbReference type="NCBI Taxonomy" id="9538"/>
</organismHost>
<organism evidence="2">
    <name type="scientific">Simian hemorrhagic fever virus</name>
    <name type="common">SHFV</name>
    <dbReference type="NCBI Taxonomy" id="38143"/>
    <lineage>
        <taxon>Viruses</taxon>
        <taxon>Riboviria</taxon>
        <taxon>Orthornavirae</taxon>
        <taxon>Pisuviricota</taxon>
        <taxon>Pisoniviricetes</taxon>
        <taxon>Nidovirales</taxon>
        <taxon>Arnidovirineae</taxon>
        <taxon>Arteriviridae</taxon>
        <taxon>Simarterivirinae</taxon>
        <taxon>Deltaarterivirus</taxon>
        <taxon>Hedartevirus</taxon>
        <taxon>Deltaarterivirus hemfev</taxon>
    </lineage>
</organism>
<accession>L0CQJ4</accession>
<dbReference type="EMBL" id="JX473848">
    <property type="protein sequence ID" value="AGA19091.1"/>
    <property type="molecule type" value="Genomic_RNA"/>
</dbReference>
<keyword evidence="1" id="KW-0472">Membrane</keyword>
<name>L0CQJ4_SHFV</name>
<sequence length="214" mass="25047">MYIKPLLVMLVLPVTYSLDFFALRHHLQYYDEQHIKWLFDDLYKDCHTTLAPTVNHPFGIIGRSRFREVYQNWLRRVYSAPDIGLGRQDWVQYFHDNQKCTEQRHAEPILAGIPEPPHRLVSMLQLYDLMENSICLRIIKHKLALAQLQKLRTTFNVSDVSLTITVGPSSIKWLHGGFYVSLQHASAFATLCAPITLLIILVIRHPRLFAFFFR</sequence>
<proteinExistence type="predicted"/>
<organismHost>
    <name type="scientific">Macaca</name>
    <name type="common">macaques</name>
    <dbReference type="NCBI Taxonomy" id="9539"/>
</organismHost>
<keyword evidence="1" id="KW-1133">Transmembrane helix</keyword>
<dbReference type="InterPro" id="IPR003434">
    <property type="entry name" value="Arteri_GP2a"/>
</dbReference>
<protein>
    <submittedName>
        <fullName evidence="2">ORF2a</fullName>
    </submittedName>
</protein>
<evidence type="ECO:0000256" key="1">
    <source>
        <dbReference type="SAM" id="Phobius"/>
    </source>
</evidence>
<feature type="transmembrane region" description="Helical" evidence="1">
    <location>
        <begin position="185"/>
        <end position="204"/>
    </location>
</feature>
<reference evidence="2" key="1">
    <citation type="journal article" date="2013" name="J. Virol.">
        <title>Exceptional simian hemorrhagic Fever virus diversity in a wild african primate community.</title>
        <authorList>
            <person name="Lauck M."/>
            <person name="Sibley S.D."/>
            <person name="Hyeroba D."/>
            <person name="Tumukunde A."/>
            <person name="Weny G."/>
            <person name="Chapman C.A."/>
            <person name="Ting N."/>
            <person name="Switzer W.M."/>
            <person name="Kuhn J.H."/>
            <person name="Friedrich T.C."/>
            <person name="O'Connor D.H."/>
            <person name="Goldberg T.L."/>
        </authorList>
    </citation>
    <scope>NUCLEOTIDE SEQUENCE</scope>
    <source>
        <strain evidence="2">Krtg11</strain>
    </source>
</reference>
<dbReference type="Pfam" id="PF02340">
    <property type="entry name" value="PRRSV_Env"/>
    <property type="match status" value="1"/>
</dbReference>